<dbReference type="Gene3D" id="1.20.920.10">
    <property type="entry name" value="Bromodomain-like"/>
    <property type="match status" value="1"/>
</dbReference>
<feature type="compositionally biased region" description="Basic and acidic residues" evidence="5">
    <location>
        <begin position="377"/>
        <end position="387"/>
    </location>
</feature>
<dbReference type="Proteomes" id="UP001054252">
    <property type="component" value="Unassembled WGS sequence"/>
</dbReference>
<evidence type="ECO:0000256" key="3">
    <source>
        <dbReference type="ARBA" id="ARBA00023163"/>
    </source>
</evidence>
<sequence length="556" mass="61888">MASAVLANQTDSNWPQQPKNGVAKFIGNGTFATAKPNPNPKSAKKRQFQQHLAVDDAAGPLFDDSPVVTQSAASDDASSINRKLNDFSAGAYLNFNLKSFSRKQLNDLKGQLVSELEQIRELRNRIESNDFQARSSSNNKSVTKKVSGSKRPLPSNFSKETKRHNPQDNGKRSDNSMKTCGQILSKLMKHKHGYIFNTPVDTVGLGLHDYYDIIKNPMDLGTVKSRITKNFYRSPLEFADDVRLTFNNAMLYNPKGHEVYILAEQQLGKFEELFRPLNEKLWEQQEPQEQPYFEEELQASSWDRVEGDRLKKDGERDREKDRGDSVGVVARSNKMGAAAGSGLNQNALPPPQVQVPAPVQSPVKAPPVKSVKKPKPKAKDPNKREMSLEEKHKLGLGLQSLPQEKMENVVQIIRKRNGHLRQEGDEIELDIEAVDTETLWELDRFVTNYKKMVSKIKRQALMGNNVAANATERGVSVEKIEVAPETKKPKKGDAGEEDVDIGDELPTSSFPPVEIEKDNERANSSSSSSSSSSSDSSLSSGIYPILNSETVDPKTK</sequence>
<keyword evidence="9" id="KW-1185">Reference proteome</keyword>
<gene>
    <name evidence="8" type="ORF">SLEP1_g35865</name>
</gene>
<comment type="caution">
    <text evidence="8">The sequence shown here is derived from an EMBL/GenBank/DDBJ whole genome shotgun (WGS) entry which is preliminary data.</text>
</comment>
<dbReference type="InterPro" id="IPR038336">
    <property type="entry name" value="NET_sf"/>
</dbReference>
<dbReference type="SMART" id="SM00297">
    <property type="entry name" value="BROMO"/>
    <property type="match status" value="1"/>
</dbReference>
<evidence type="ECO:0000313" key="8">
    <source>
        <dbReference type="EMBL" id="GKV26596.1"/>
    </source>
</evidence>
<evidence type="ECO:0000256" key="4">
    <source>
        <dbReference type="PROSITE-ProRule" id="PRU00035"/>
    </source>
</evidence>
<feature type="compositionally biased region" description="Low complexity" evidence="5">
    <location>
        <begin position="524"/>
        <end position="540"/>
    </location>
</feature>
<feature type="compositionally biased region" description="Basic and acidic residues" evidence="5">
    <location>
        <begin position="303"/>
        <end position="324"/>
    </location>
</feature>
<evidence type="ECO:0000256" key="1">
    <source>
        <dbReference type="ARBA" id="ARBA00023015"/>
    </source>
</evidence>
<dbReference type="Pfam" id="PF17035">
    <property type="entry name" value="BET"/>
    <property type="match status" value="1"/>
</dbReference>
<proteinExistence type="predicted"/>
<dbReference type="PANTHER" id="PTHR45926">
    <property type="entry name" value="OSJNBA0053K19.4 PROTEIN"/>
    <property type="match status" value="1"/>
</dbReference>
<feature type="compositionally biased region" description="Low complexity" evidence="5">
    <location>
        <begin position="354"/>
        <end position="369"/>
    </location>
</feature>
<feature type="compositionally biased region" description="Basic and acidic residues" evidence="5">
    <location>
        <begin position="480"/>
        <end position="494"/>
    </location>
</feature>
<evidence type="ECO:0000259" key="6">
    <source>
        <dbReference type="PROSITE" id="PS50014"/>
    </source>
</evidence>
<feature type="region of interest" description="Disordered" evidence="5">
    <location>
        <begin position="303"/>
        <end position="387"/>
    </location>
</feature>
<dbReference type="InterPro" id="IPR027353">
    <property type="entry name" value="NET_dom"/>
</dbReference>
<feature type="region of interest" description="Disordered" evidence="5">
    <location>
        <begin position="130"/>
        <end position="177"/>
    </location>
</feature>
<dbReference type="InterPro" id="IPR036427">
    <property type="entry name" value="Bromodomain-like_sf"/>
</dbReference>
<protein>
    <submittedName>
        <fullName evidence="8">Uncharacterized protein</fullName>
    </submittedName>
</protein>
<feature type="domain" description="NET" evidence="7">
    <location>
        <begin position="376"/>
        <end position="457"/>
    </location>
</feature>
<dbReference type="Pfam" id="PF00439">
    <property type="entry name" value="Bromodomain"/>
    <property type="match status" value="1"/>
</dbReference>
<evidence type="ECO:0000259" key="7">
    <source>
        <dbReference type="PROSITE" id="PS51525"/>
    </source>
</evidence>
<keyword evidence="2 4" id="KW-0103">Bromodomain</keyword>
<feature type="region of interest" description="Disordered" evidence="5">
    <location>
        <begin position="480"/>
        <end position="556"/>
    </location>
</feature>
<dbReference type="PRINTS" id="PR00503">
    <property type="entry name" value="BROMODOMAIN"/>
</dbReference>
<accession>A0AAV5KPW1</accession>
<feature type="compositionally biased region" description="Basic and acidic residues" evidence="5">
    <location>
        <begin position="159"/>
        <end position="175"/>
    </location>
</feature>
<feature type="region of interest" description="Disordered" evidence="5">
    <location>
        <begin position="1"/>
        <end position="20"/>
    </location>
</feature>
<reference evidence="8 9" key="1">
    <citation type="journal article" date="2021" name="Commun. Biol.">
        <title>The genome of Shorea leprosula (Dipterocarpaceae) highlights the ecological relevance of drought in aseasonal tropical rainforests.</title>
        <authorList>
            <person name="Ng K.K.S."/>
            <person name="Kobayashi M.J."/>
            <person name="Fawcett J.A."/>
            <person name="Hatakeyama M."/>
            <person name="Paape T."/>
            <person name="Ng C.H."/>
            <person name="Ang C.C."/>
            <person name="Tnah L.H."/>
            <person name="Lee C.T."/>
            <person name="Nishiyama T."/>
            <person name="Sese J."/>
            <person name="O'Brien M.J."/>
            <person name="Copetti D."/>
            <person name="Mohd Noor M.I."/>
            <person name="Ong R.C."/>
            <person name="Putra M."/>
            <person name="Sireger I.Z."/>
            <person name="Indrioko S."/>
            <person name="Kosugi Y."/>
            <person name="Izuno A."/>
            <person name="Isagi Y."/>
            <person name="Lee S.L."/>
            <person name="Shimizu K.K."/>
        </authorList>
    </citation>
    <scope>NUCLEOTIDE SEQUENCE [LARGE SCALE GENOMIC DNA]</scope>
    <source>
        <strain evidence="8">214</strain>
    </source>
</reference>
<evidence type="ECO:0000313" key="9">
    <source>
        <dbReference type="Proteomes" id="UP001054252"/>
    </source>
</evidence>
<dbReference type="InterPro" id="IPR001487">
    <property type="entry name" value="Bromodomain"/>
</dbReference>
<dbReference type="Gene3D" id="1.20.1270.220">
    <property type="match status" value="1"/>
</dbReference>
<dbReference type="AlphaFoldDB" id="A0AAV5KPW1"/>
<organism evidence="8 9">
    <name type="scientific">Rubroshorea leprosula</name>
    <dbReference type="NCBI Taxonomy" id="152421"/>
    <lineage>
        <taxon>Eukaryota</taxon>
        <taxon>Viridiplantae</taxon>
        <taxon>Streptophyta</taxon>
        <taxon>Embryophyta</taxon>
        <taxon>Tracheophyta</taxon>
        <taxon>Spermatophyta</taxon>
        <taxon>Magnoliopsida</taxon>
        <taxon>eudicotyledons</taxon>
        <taxon>Gunneridae</taxon>
        <taxon>Pentapetalae</taxon>
        <taxon>rosids</taxon>
        <taxon>malvids</taxon>
        <taxon>Malvales</taxon>
        <taxon>Dipterocarpaceae</taxon>
        <taxon>Rubroshorea</taxon>
    </lineage>
</organism>
<feature type="compositionally biased region" description="Low complexity" evidence="5">
    <location>
        <begin position="135"/>
        <end position="150"/>
    </location>
</feature>
<dbReference type="EMBL" id="BPVZ01000072">
    <property type="protein sequence ID" value="GKV26596.1"/>
    <property type="molecule type" value="Genomic_DNA"/>
</dbReference>
<keyword evidence="3" id="KW-0804">Transcription</keyword>
<keyword evidence="1" id="KW-0805">Transcription regulation</keyword>
<feature type="domain" description="Bromo" evidence="6">
    <location>
        <begin position="188"/>
        <end position="260"/>
    </location>
</feature>
<dbReference type="SUPFAM" id="SSF47370">
    <property type="entry name" value="Bromodomain"/>
    <property type="match status" value="1"/>
</dbReference>
<dbReference type="PROSITE" id="PS51525">
    <property type="entry name" value="NET"/>
    <property type="match status" value="1"/>
</dbReference>
<evidence type="ECO:0000256" key="5">
    <source>
        <dbReference type="SAM" id="MobiDB-lite"/>
    </source>
</evidence>
<feature type="compositionally biased region" description="Polar residues" evidence="5">
    <location>
        <begin position="1"/>
        <end position="19"/>
    </location>
</feature>
<dbReference type="PROSITE" id="PS50014">
    <property type="entry name" value="BROMODOMAIN_2"/>
    <property type="match status" value="1"/>
</dbReference>
<evidence type="ECO:0000256" key="2">
    <source>
        <dbReference type="ARBA" id="ARBA00023117"/>
    </source>
</evidence>
<name>A0AAV5KPW1_9ROSI</name>